<evidence type="ECO:0000256" key="1">
    <source>
        <dbReference type="ARBA" id="ARBA00022737"/>
    </source>
</evidence>
<evidence type="ECO:0000256" key="2">
    <source>
        <dbReference type="ARBA" id="ARBA00023122"/>
    </source>
</evidence>
<dbReference type="FunCoup" id="F0XR89">
    <property type="interactions" value="185"/>
</dbReference>
<dbReference type="PANTHER" id="PTHR13780:SF36">
    <property type="entry name" value="CBS DOMAIN-CONTAINING PROTEIN"/>
    <property type="match status" value="1"/>
</dbReference>
<dbReference type="RefSeq" id="XP_014169341.1">
    <property type="nucleotide sequence ID" value="XM_014313866.1"/>
</dbReference>
<dbReference type="STRING" id="655863.F0XR89"/>
<feature type="compositionally biased region" description="Polar residues" evidence="4">
    <location>
        <begin position="10"/>
        <end position="45"/>
    </location>
</feature>
<dbReference type="SMART" id="SM00116">
    <property type="entry name" value="CBS"/>
    <property type="match status" value="3"/>
</dbReference>
<dbReference type="CDD" id="cd02205">
    <property type="entry name" value="CBS_pair_SF"/>
    <property type="match status" value="2"/>
</dbReference>
<feature type="region of interest" description="Disordered" evidence="4">
    <location>
        <begin position="450"/>
        <end position="469"/>
    </location>
</feature>
<dbReference type="InParanoid" id="F0XR89"/>
<accession>F0XR89</accession>
<dbReference type="PROSITE" id="PS51371">
    <property type="entry name" value="CBS"/>
    <property type="match status" value="1"/>
</dbReference>
<dbReference type="InterPro" id="IPR000644">
    <property type="entry name" value="CBS_dom"/>
</dbReference>
<feature type="region of interest" description="Disordered" evidence="4">
    <location>
        <begin position="1"/>
        <end position="81"/>
    </location>
</feature>
<dbReference type="GO" id="GO:0004865">
    <property type="term" value="F:protein serine/threonine phosphatase inhibitor activity"/>
    <property type="evidence" value="ECO:0007669"/>
    <property type="project" value="TreeGrafter"/>
</dbReference>
<evidence type="ECO:0000259" key="5">
    <source>
        <dbReference type="PROSITE" id="PS51371"/>
    </source>
</evidence>
<protein>
    <submittedName>
        <fullName evidence="6">Cbs domain containing protein</fullName>
    </submittedName>
</protein>
<dbReference type="AlphaFoldDB" id="F0XR89"/>
<dbReference type="PANTHER" id="PTHR13780">
    <property type="entry name" value="AMP-ACTIVATED PROTEIN KINASE, GAMMA REGULATORY SUBUNIT"/>
    <property type="match status" value="1"/>
</dbReference>
<dbReference type="SUPFAM" id="SSF54631">
    <property type="entry name" value="CBS-domain pair"/>
    <property type="match status" value="2"/>
</dbReference>
<dbReference type="HOGENOM" id="CLU_024459_0_0_1"/>
<evidence type="ECO:0000256" key="3">
    <source>
        <dbReference type="PROSITE-ProRule" id="PRU00703"/>
    </source>
</evidence>
<proteinExistence type="predicted"/>
<dbReference type="OrthoDB" id="449052at2759"/>
<sequence length="534" mass="56815">MISPAPASVGQETNNGATPGTTPSHPSNMNVDGTTNALSVNTGSGQLPERSPSRSSVRANASHRQSFVENLRNPPPSPRSLRHLSFTHQAVQDLVNHPPPQRMANPRFAGRDWQDVSLGELISDHEVKWAELDTTVEDCTKTAVATFDHRDLNAYLLVVIGRAKPEPTEVEVYRSVAERAYGRVGIPVRDIQPICHKDPITTLLLTQNLAAAIELFGSGVRRILVTDPTSSEAVGILSPLRLLEFFWIESVNFPSIDRLYPMILRDLRIGSQDIISINADRPLADALTLMNDEGLTSVAVVDNGQNVVGNISTTDIEHLTSVASFPLLHSSCMHFISVILSERGVEEGQDSFPVFSVNPHTTLAHTVAKLVATRSHRMWIVDVPSPSASAPQTPLLTPVTTGPVSGSSFISPPSHQRSSSNASASAAAASAAIGCSASHSDGILISMTNSTRTSGSAREPSNFVPDLSATGSSNGAHVYGSVPAAAMPGAHLSGRLAGVVSLTDILNLFAKTSGLRPGDLSDIRARRRRSSSTS</sequence>
<evidence type="ECO:0000313" key="6">
    <source>
        <dbReference type="EMBL" id="EFW99926.1"/>
    </source>
</evidence>
<name>F0XR89_GROCL</name>
<reference evidence="6 7" key="1">
    <citation type="journal article" date="2011" name="Proc. Natl. Acad. Sci. U.S.A.">
        <title>Genome and transcriptome analyses of the mountain pine beetle-fungal symbiont Grosmannia clavigera, a lodgepole pine pathogen.</title>
        <authorList>
            <person name="DiGuistini S."/>
            <person name="Wang Y."/>
            <person name="Liao N.Y."/>
            <person name="Taylor G."/>
            <person name="Tanguay P."/>
            <person name="Feau N."/>
            <person name="Henrissat B."/>
            <person name="Chan S.K."/>
            <person name="Hesse-Orce U."/>
            <person name="Alamouti S.M."/>
            <person name="Tsui C.K.M."/>
            <person name="Docking R.T."/>
            <person name="Levasseur A."/>
            <person name="Haridas S."/>
            <person name="Robertson G."/>
            <person name="Birol I."/>
            <person name="Holt R.A."/>
            <person name="Marra M.A."/>
            <person name="Hamelin R.C."/>
            <person name="Hirst M."/>
            <person name="Jones S.J.M."/>
            <person name="Bohlmann J."/>
            <person name="Breuil C."/>
        </authorList>
    </citation>
    <scope>NUCLEOTIDE SEQUENCE [LARGE SCALE GENOMIC DNA]</scope>
    <source>
        <strain evidence="7">kw1407 / UAMH 11150</strain>
    </source>
</reference>
<dbReference type="Pfam" id="PF00571">
    <property type="entry name" value="CBS"/>
    <property type="match status" value="1"/>
</dbReference>
<keyword evidence="2 3" id="KW-0129">CBS domain</keyword>
<dbReference type="InterPro" id="IPR050511">
    <property type="entry name" value="AMPK_gamma/SDS23_families"/>
</dbReference>
<feature type="region of interest" description="Disordered" evidence="4">
    <location>
        <begin position="386"/>
        <end position="422"/>
    </location>
</feature>
<dbReference type="eggNOG" id="KOG1764">
    <property type="taxonomic scope" value="Eukaryota"/>
</dbReference>
<keyword evidence="7" id="KW-1185">Reference proteome</keyword>
<dbReference type="GeneID" id="25975429"/>
<dbReference type="EMBL" id="GL629807">
    <property type="protein sequence ID" value="EFW99926.1"/>
    <property type="molecule type" value="Genomic_DNA"/>
</dbReference>
<gene>
    <name evidence="6" type="ORF">CMQ_244</name>
</gene>
<organism evidence="7">
    <name type="scientific">Grosmannia clavigera (strain kw1407 / UAMH 11150)</name>
    <name type="common">Blue stain fungus</name>
    <name type="synonym">Graphiocladiella clavigera</name>
    <dbReference type="NCBI Taxonomy" id="655863"/>
    <lineage>
        <taxon>Eukaryota</taxon>
        <taxon>Fungi</taxon>
        <taxon>Dikarya</taxon>
        <taxon>Ascomycota</taxon>
        <taxon>Pezizomycotina</taxon>
        <taxon>Sordariomycetes</taxon>
        <taxon>Sordariomycetidae</taxon>
        <taxon>Ophiostomatales</taxon>
        <taxon>Ophiostomataceae</taxon>
        <taxon>Leptographium</taxon>
    </lineage>
</organism>
<evidence type="ECO:0000256" key="4">
    <source>
        <dbReference type="SAM" id="MobiDB-lite"/>
    </source>
</evidence>
<dbReference type="Proteomes" id="UP000007796">
    <property type="component" value="Unassembled WGS sequence"/>
</dbReference>
<feature type="domain" description="CBS" evidence="5">
    <location>
        <begin position="270"/>
        <end position="327"/>
    </location>
</feature>
<dbReference type="GO" id="GO:0042149">
    <property type="term" value="P:cellular response to glucose starvation"/>
    <property type="evidence" value="ECO:0007669"/>
    <property type="project" value="TreeGrafter"/>
</dbReference>
<feature type="compositionally biased region" description="Polar residues" evidence="4">
    <location>
        <begin position="53"/>
        <end position="68"/>
    </location>
</feature>
<dbReference type="Gene3D" id="3.10.580.10">
    <property type="entry name" value="CBS-domain"/>
    <property type="match status" value="1"/>
</dbReference>
<feature type="compositionally biased region" description="Low complexity" evidence="4">
    <location>
        <begin position="391"/>
        <end position="422"/>
    </location>
</feature>
<evidence type="ECO:0000313" key="7">
    <source>
        <dbReference type="Proteomes" id="UP000007796"/>
    </source>
</evidence>
<dbReference type="InterPro" id="IPR046342">
    <property type="entry name" value="CBS_dom_sf"/>
</dbReference>
<keyword evidence="1" id="KW-0677">Repeat</keyword>